<dbReference type="InterPro" id="IPR002192">
    <property type="entry name" value="PPDK_AMP/ATP-bd"/>
</dbReference>
<protein>
    <recommendedName>
        <fullName evidence="7">Rifampicin phosphotransferase</fullName>
        <ecNumber evidence="6">2.7.9.6</ecNumber>
    </recommendedName>
    <alternativeName>
        <fullName evidence="8">Rifampin phosphotransferase</fullName>
    </alternativeName>
</protein>
<evidence type="ECO:0000256" key="8">
    <source>
        <dbReference type="ARBA" id="ARBA00076136"/>
    </source>
</evidence>
<evidence type="ECO:0000313" key="12">
    <source>
        <dbReference type="Proteomes" id="UP000572907"/>
    </source>
</evidence>
<dbReference type="NCBIfam" id="NF004879">
    <property type="entry name" value="PRK06241.1-4"/>
    <property type="match status" value="1"/>
</dbReference>
<reference evidence="11 12" key="1">
    <citation type="submission" date="2020-08" db="EMBL/GenBank/DDBJ databases">
        <title>Genomic Encyclopedia of Type Strains, Phase III (KMG-III): the genomes of soil and plant-associated and newly described type strains.</title>
        <authorList>
            <person name="Whitman W."/>
        </authorList>
    </citation>
    <scope>NUCLEOTIDE SEQUENCE [LARGE SCALE GENOMIC DNA]</scope>
    <source>
        <strain evidence="11 12">CECT 3237</strain>
    </source>
</reference>
<dbReference type="PANTHER" id="PTHR43615:SF1">
    <property type="entry name" value="PPDK_N DOMAIN-CONTAINING PROTEIN"/>
    <property type="match status" value="1"/>
</dbReference>
<evidence type="ECO:0000313" key="11">
    <source>
        <dbReference type="EMBL" id="MBB3078851.1"/>
    </source>
</evidence>
<keyword evidence="11" id="KW-0808">Transferase</keyword>
<dbReference type="Gene3D" id="3.30.1490.20">
    <property type="entry name" value="ATP-grasp fold, A domain"/>
    <property type="match status" value="1"/>
</dbReference>
<dbReference type="FunFam" id="3.50.30.10:FF:000007">
    <property type="entry name" value="Phosphoenolpyruvate synthase"/>
    <property type="match status" value="1"/>
</dbReference>
<keyword evidence="3" id="KW-0046">Antibiotic resistance</keyword>
<dbReference type="Gene3D" id="3.30.470.20">
    <property type="entry name" value="ATP-grasp fold, B domain"/>
    <property type="match status" value="1"/>
</dbReference>
<dbReference type="NCBIfam" id="NF041857">
    <property type="entry name" value="RIF_Ptrans_rph"/>
    <property type="match status" value="1"/>
</dbReference>
<accession>A0A7W4ZUF8</accession>
<feature type="domain" description="PEP-utilising enzyme mobile" evidence="9">
    <location>
        <begin position="865"/>
        <end position="935"/>
    </location>
</feature>
<dbReference type="InterPro" id="IPR008279">
    <property type="entry name" value="PEP-util_enz_mobile_dom"/>
</dbReference>
<dbReference type="EMBL" id="JACHXE010000005">
    <property type="protein sequence ID" value="MBB3078851.1"/>
    <property type="molecule type" value="Genomic_DNA"/>
</dbReference>
<comment type="catalytic activity">
    <reaction evidence="4">
        <text>rifampicin + ATP + H2O = 21-phosphorifampicin + AMP + phosphate + 2 H(+)</text>
        <dbReference type="Rhea" id="RHEA:56304"/>
        <dbReference type="ChEBI" id="CHEBI:15377"/>
        <dbReference type="ChEBI" id="CHEBI:15378"/>
        <dbReference type="ChEBI" id="CHEBI:30616"/>
        <dbReference type="ChEBI" id="CHEBI:43474"/>
        <dbReference type="ChEBI" id="CHEBI:71365"/>
        <dbReference type="ChEBI" id="CHEBI:140195"/>
        <dbReference type="ChEBI" id="CHEBI:456215"/>
        <dbReference type="EC" id="2.7.9.6"/>
    </reaction>
    <physiologicalReaction direction="left-to-right" evidence="4">
        <dbReference type="Rhea" id="RHEA:56305"/>
    </physiologicalReaction>
</comment>
<dbReference type="GO" id="GO:0016301">
    <property type="term" value="F:kinase activity"/>
    <property type="evidence" value="ECO:0007669"/>
    <property type="project" value="UniProtKB-KW"/>
</dbReference>
<comment type="similarity">
    <text evidence="5">Belongs to the rifampicin phosphotransferase family.</text>
</comment>
<dbReference type="GO" id="GO:0005524">
    <property type="term" value="F:ATP binding"/>
    <property type="evidence" value="ECO:0007669"/>
    <property type="project" value="UniProtKB-KW"/>
</dbReference>
<evidence type="ECO:0000256" key="6">
    <source>
        <dbReference type="ARBA" id="ARBA00066332"/>
    </source>
</evidence>
<keyword evidence="11" id="KW-0418">Kinase</keyword>
<evidence type="ECO:0000256" key="2">
    <source>
        <dbReference type="ARBA" id="ARBA00022840"/>
    </source>
</evidence>
<dbReference type="SUPFAM" id="SSF52009">
    <property type="entry name" value="Phosphohistidine domain"/>
    <property type="match status" value="1"/>
</dbReference>
<name>A0A7W4ZUF8_9ACTN</name>
<feature type="domain" description="Pyruvate phosphate dikinase AMP/ATP-binding" evidence="10">
    <location>
        <begin position="91"/>
        <end position="389"/>
    </location>
</feature>
<keyword evidence="12" id="KW-1185">Reference proteome</keyword>
<dbReference type="InterPro" id="IPR013815">
    <property type="entry name" value="ATP_grasp_subdomain_1"/>
</dbReference>
<dbReference type="Gene3D" id="3.50.30.10">
    <property type="entry name" value="Phosphohistidine domain"/>
    <property type="match status" value="1"/>
</dbReference>
<evidence type="ECO:0000259" key="9">
    <source>
        <dbReference type="Pfam" id="PF00391"/>
    </source>
</evidence>
<keyword evidence="11" id="KW-0670">Pyruvate</keyword>
<gene>
    <name evidence="11" type="ORF">FHS41_005382</name>
</gene>
<dbReference type="Proteomes" id="UP000572907">
    <property type="component" value="Unassembled WGS sequence"/>
</dbReference>
<dbReference type="Pfam" id="PF01326">
    <property type="entry name" value="PPDK_N"/>
    <property type="match status" value="1"/>
</dbReference>
<dbReference type="PANTHER" id="PTHR43615">
    <property type="entry name" value="PHOSPHOENOLPYRUVATE SYNTHASE-RELATED"/>
    <property type="match status" value="1"/>
</dbReference>
<dbReference type="EC" id="2.7.9.6" evidence="6"/>
<comment type="caution">
    <text evidence="11">The sequence shown here is derived from an EMBL/GenBank/DDBJ whole genome shotgun (WGS) entry which is preliminary data.</text>
</comment>
<evidence type="ECO:0000256" key="4">
    <source>
        <dbReference type="ARBA" id="ARBA00051922"/>
    </source>
</evidence>
<dbReference type="Pfam" id="PF00391">
    <property type="entry name" value="PEP-utilizers"/>
    <property type="match status" value="1"/>
</dbReference>
<dbReference type="FunFam" id="3.30.1490.20:FF:000010">
    <property type="entry name" value="Phosphoenolpyruvate synthase"/>
    <property type="match status" value="1"/>
</dbReference>
<dbReference type="SUPFAM" id="SSF56059">
    <property type="entry name" value="Glutathione synthetase ATP-binding domain-like"/>
    <property type="match status" value="1"/>
</dbReference>
<dbReference type="GO" id="GO:0046677">
    <property type="term" value="P:response to antibiotic"/>
    <property type="evidence" value="ECO:0007669"/>
    <property type="project" value="UniProtKB-KW"/>
</dbReference>
<dbReference type="NCBIfam" id="NF004877">
    <property type="entry name" value="PRK06241.1-2"/>
    <property type="match status" value="1"/>
</dbReference>
<organism evidence="11 12">
    <name type="scientific">Streptomyces violarus</name>
    <dbReference type="NCBI Taxonomy" id="67380"/>
    <lineage>
        <taxon>Bacteria</taxon>
        <taxon>Bacillati</taxon>
        <taxon>Actinomycetota</taxon>
        <taxon>Actinomycetes</taxon>
        <taxon>Kitasatosporales</taxon>
        <taxon>Streptomycetaceae</taxon>
        <taxon>Streptomyces</taxon>
    </lineage>
</organism>
<evidence type="ECO:0000256" key="1">
    <source>
        <dbReference type="ARBA" id="ARBA00022741"/>
    </source>
</evidence>
<dbReference type="InterPro" id="IPR051549">
    <property type="entry name" value="PEP_Utilizing_Enz"/>
</dbReference>
<evidence type="ECO:0000256" key="5">
    <source>
        <dbReference type="ARBA" id="ARBA00061332"/>
    </source>
</evidence>
<evidence type="ECO:0000259" key="10">
    <source>
        <dbReference type="Pfam" id="PF01326"/>
    </source>
</evidence>
<evidence type="ECO:0000256" key="3">
    <source>
        <dbReference type="ARBA" id="ARBA00023251"/>
    </source>
</evidence>
<proteinExistence type="inferred from homology"/>
<keyword evidence="1" id="KW-0547">Nucleotide-binding</keyword>
<evidence type="ECO:0000256" key="7">
    <source>
        <dbReference type="ARBA" id="ARBA00074400"/>
    </source>
</evidence>
<sequence length="941" mass="102416">MRQDPGGGTKSSAEATTCGYGDHGVRVLSMHGGRGDVEPVAGLAAKRFDRGGGAGDSIGECSATGHDRLGGIAMIEQYVRDLQEVDEAQVAVVGGKGAHLGGLSRIEGIRVPAGFCVTTDAFRRIVAESPSIDDRLDQLSRLNPDDREATRTLSAEIRRTVEGISIPGDLAAAITRALAQLGEQAAYAVRSSATAEDLPTASFAGQQDTYLNVVGPTAILQHVSRCWASLFTERAVTYRQRNGIDHRTVHMAVVVQRMVFPHAAGILFTADPVTGNRKVATVDAGFGLGEALVSGLVNPDVFKVRDGEVVAKEIAAKERAVQALSAGGTQEVAVDGQRQKQPALTDAQVVRLVRLGRRIEAHFGRPQDIEWCLVDDDFQIVQSRPITTLFPVPETGDQENHVYVSVGHQQMMTDPMKPLGLSMWQLTAMVPMHEAAGRLFVDVTRRLASPASRAGLLDVIGKGDPLTRDALETVLDRDGFVPSLPDAGPGGPPAGGGSAPIETDPAVVTELIERTQASIAALERDIRTKTGPALFDFLLEAFEEHKRVLSDPLSMQAIMAGMEATWWLNDKLREWLGEKNAADTLTLSAPDNVTSEMGLALLDVADVIRPHPELVAFLRGVEYVEDYAFLDELAKLAGGTEARDAIEAYLERYGMRCVGEIDITRPRWRERPTTLVPVILDNVRNFEPGAAERRFEEGRQKARKKEQDVLSRLRALPDGEQKADEAKRMIDRVRTFIGYREYPKYGIVSRYFVYKRALLEEAERLVQANVLPEQEDVFYLTFQEFHDAVRSNQVDGRLIQQRKDAFRSYHALTPPRVLTSDGEALTGAYRRDDAPAGALIGLPVSAGTIEGRARVILDMAEADLETGDILVTAFTDPSWSPLFVGIAGLVTEVGGLMTHGAVIAREYGLPAVVGVEQATRLIRDGQRIRVHGTDGYIEILP</sequence>
<dbReference type="AlphaFoldDB" id="A0A7W4ZUF8"/>
<keyword evidence="2" id="KW-0067">ATP-binding</keyword>
<dbReference type="InterPro" id="IPR036637">
    <property type="entry name" value="Phosphohistidine_dom_sf"/>
</dbReference>